<evidence type="ECO:0000259" key="1">
    <source>
        <dbReference type="SMART" id="SM01321"/>
    </source>
</evidence>
<dbReference type="SMART" id="SM01321">
    <property type="entry name" value="Y1_Tnp"/>
    <property type="match status" value="1"/>
</dbReference>
<dbReference type="InterPro" id="IPR036515">
    <property type="entry name" value="Transposase_17_sf"/>
</dbReference>
<evidence type="ECO:0000313" key="2">
    <source>
        <dbReference type="EMBL" id="MEN7548389.1"/>
    </source>
</evidence>
<organism evidence="2 3">
    <name type="scientific">Rapidithrix thailandica</name>
    <dbReference type="NCBI Taxonomy" id="413964"/>
    <lineage>
        <taxon>Bacteria</taxon>
        <taxon>Pseudomonadati</taxon>
        <taxon>Bacteroidota</taxon>
        <taxon>Cytophagia</taxon>
        <taxon>Cytophagales</taxon>
        <taxon>Flammeovirgaceae</taxon>
        <taxon>Rapidithrix</taxon>
    </lineage>
</organism>
<gene>
    <name evidence="2" type="ORF">AAG747_10750</name>
</gene>
<dbReference type="Proteomes" id="UP001403385">
    <property type="component" value="Unassembled WGS sequence"/>
</dbReference>
<proteinExistence type="predicted"/>
<accession>A0AAW9S7N0</accession>
<dbReference type="EMBL" id="JBDKWZ010000005">
    <property type="protein sequence ID" value="MEN7548389.1"/>
    <property type="molecule type" value="Genomic_DNA"/>
</dbReference>
<reference evidence="2 3" key="1">
    <citation type="submission" date="2024-04" db="EMBL/GenBank/DDBJ databases">
        <title>Novel genus in family Flammeovirgaceae.</title>
        <authorList>
            <person name="Nguyen T.H."/>
            <person name="Vuong T.Q."/>
            <person name="Le H."/>
            <person name="Kim S.-G."/>
        </authorList>
    </citation>
    <scope>NUCLEOTIDE SEQUENCE [LARGE SCALE GENOMIC DNA]</scope>
    <source>
        <strain evidence="2 3">JCM 23209</strain>
    </source>
</reference>
<dbReference type="PANTHER" id="PTHR34322:SF2">
    <property type="entry name" value="TRANSPOSASE IS200-LIKE DOMAIN-CONTAINING PROTEIN"/>
    <property type="match status" value="1"/>
</dbReference>
<dbReference type="AlphaFoldDB" id="A0AAW9S7N0"/>
<name>A0AAW9S7N0_9BACT</name>
<dbReference type="PANTHER" id="PTHR34322">
    <property type="entry name" value="TRANSPOSASE, Y1_TNP DOMAIN-CONTAINING"/>
    <property type="match status" value="1"/>
</dbReference>
<protein>
    <recommendedName>
        <fullName evidence="1">Transposase IS200-like domain-containing protein</fullName>
    </recommendedName>
</protein>
<dbReference type="RefSeq" id="WP_346821168.1">
    <property type="nucleotide sequence ID" value="NZ_JBDKWZ010000005.1"/>
</dbReference>
<dbReference type="GO" id="GO:0006313">
    <property type="term" value="P:DNA transposition"/>
    <property type="evidence" value="ECO:0007669"/>
    <property type="project" value="InterPro"/>
</dbReference>
<dbReference type="InterPro" id="IPR002686">
    <property type="entry name" value="Transposase_17"/>
</dbReference>
<dbReference type="GO" id="GO:0004803">
    <property type="term" value="F:transposase activity"/>
    <property type="evidence" value="ECO:0007669"/>
    <property type="project" value="InterPro"/>
</dbReference>
<comment type="caution">
    <text evidence="2">The sequence shown here is derived from an EMBL/GenBank/DDBJ whole genome shotgun (WGS) entry which is preliminary data.</text>
</comment>
<evidence type="ECO:0000313" key="3">
    <source>
        <dbReference type="Proteomes" id="UP001403385"/>
    </source>
</evidence>
<feature type="domain" description="Transposase IS200-like" evidence="1">
    <location>
        <begin position="13"/>
        <end position="156"/>
    </location>
</feature>
<dbReference type="Gene3D" id="3.30.70.1290">
    <property type="entry name" value="Transposase IS200-like"/>
    <property type="match status" value="1"/>
</dbReference>
<dbReference type="SUPFAM" id="SSF143422">
    <property type="entry name" value="Transposase IS200-like"/>
    <property type="match status" value="1"/>
</dbReference>
<dbReference type="GO" id="GO:0003677">
    <property type="term" value="F:DNA binding"/>
    <property type="evidence" value="ECO:0007669"/>
    <property type="project" value="InterPro"/>
</dbReference>
<keyword evidence="3" id="KW-1185">Reference proteome</keyword>
<sequence length="215" mass="26199">MFNLYYIMHLPFIPDAVYHIYNHANGKDVLFKESKNYFFFLEKYQKYLAPVVDTFTYCLMPNHFHMMIRVKPENKLIDYYFRKKKLKRKGELLDLPGFRNLEGLVSQQFSNFFNSYAKAFNKTYQRQGALFQKIIKRKAVRDASYYSQLVFYIHHNPVHHGFVDDLKKWKHSSYTELLRKRDTFLCRREVLKWFGNKKTYIQFHTQNHQLVSVFD</sequence>